<sequence length="161" mass="18142">MKEPIDILYDELDSLKRDLIAKYKELNMRASGQWENALRVEVAPINGGGLRGIISGADYTYYMQHGRKAGKMPPIQVIEQWILARGIRPIQEKMNTNALAWAIAKTIARDGTKRMQAGGTPAFIDAIITPERVQQIIERVGYNYVATFTSEIINFLNEMGK</sequence>
<protein>
    <submittedName>
        <fullName evidence="1">Uncharacterized protein</fullName>
    </submittedName>
</protein>
<accession>A0A8S5SA49</accession>
<reference evidence="1" key="1">
    <citation type="journal article" date="2021" name="Proc. Natl. Acad. Sci. U.S.A.">
        <title>A Catalog of Tens of Thousands of Viruses from Human Metagenomes Reveals Hidden Associations with Chronic Diseases.</title>
        <authorList>
            <person name="Tisza M.J."/>
            <person name="Buck C.B."/>
        </authorList>
    </citation>
    <scope>NUCLEOTIDE SEQUENCE</scope>
    <source>
        <strain evidence="1">Ct6DP12</strain>
    </source>
</reference>
<dbReference type="EMBL" id="BK032559">
    <property type="protein sequence ID" value="DAF47806.1"/>
    <property type="molecule type" value="Genomic_DNA"/>
</dbReference>
<organism evidence="1">
    <name type="scientific">Siphoviridae sp. ct6DP12</name>
    <dbReference type="NCBI Taxonomy" id="2827782"/>
    <lineage>
        <taxon>Viruses</taxon>
        <taxon>Duplodnaviria</taxon>
        <taxon>Heunggongvirae</taxon>
        <taxon>Uroviricota</taxon>
        <taxon>Caudoviricetes</taxon>
    </lineage>
</organism>
<name>A0A8S5SA49_9CAUD</name>
<evidence type="ECO:0000313" key="1">
    <source>
        <dbReference type="EMBL" id="DAF47806.1"/>
    </source>
</evidence>
<proteinExistence type="predicted"/>